<proteinExistence type="predicted"/>
<dbReference type="GO" id="GO:0045717">
    <property type="term" value="P:negative regulation of fatty acid biosynthetic process"/>
    <property type="evidence" value="ECO:0007669"/>
    <property type="project" value="UniProtKB-ARBA"/>
</dbReference>
<feature type="transmembrane region" description="Helical" evidence="10">
    <location>
        <begin position="349"/>
        <end position="371"/>
    </location>
</feature>
<keyword evidence="3" id="KW-0808">Transferase</keyword>
<dbReference type="Gene3D" id="1.10.510.10">
    <property type="entry name" value="Transferase(Phosphotransferase) domain 1"/>
    <property type="match status" value="1"/>
</dbReference>
<comment type="catalytic activity">
    <reaction evidence="7">
        <text>L-threonyl-[protein] + ATP = O-phospho-L-threonyl-[protein] + ADP + H(+)</text>
        <dbReference type="Rhea" id="RHEA:46608"/>
        <dbReference type="Rhea" id="RHEA-COMP:11060"/>
        <dbReference type="Rhea" id="RHEA-COMP:11605"/>
        <dbReference type="ChEBI" id="CHEBI:15378"/>
        <dbReference type="ChEBI" id="CHEBI:30013"/>
        <dbReference type="ChEBI" id="CHEBI:30616"/>
        <dbReference type="ChEBI" id="CHEBI:61977"/>
        <dbReference type="ChEBI" id="CHEBI:456216"/>
        <dbReference type="EC" id="2.7.11.1"/>
    </reaction>
</comment>
<dbReference type="SMART" id="SM00220">
    <property type="entry name" value="S_TKc"/>
    <property type="match status" value="1"/>
</dbReference>
<evidence type="ECO:0000256" key="4">
    <source>
        <dbReference type="ARBA" id="ARBA00022741"/>
    </source>
</evidence>
<keyword evidence="10" id="KW-0812">Transmembrane</keyword>
<accession>A0A6J4H652</accession>
<dbReference type="InterPro" id="IPR011009">
    <property type="entry name" value="Kinase-like_dom_sf"/>
</dbReference>
<evidence type="ECO:0000256" key="9">
    <source>
        <dbReference type="SAM" id="MobiDB-lite"/>
    </source>
</evidence>
<feature type="domain" description="Protein kinase" evidence="11">
    <location>
        <begin position="29"/>
        <end position="295"/>
    </location>
</feature>
<evidence type="ECO:0000256" key="1">
    <source>
        <dbReference type="ARBA" id="ARBA00012513"/>
    </source>
</evidence>
<feature type="region of interest" description="Disordered" evidence="9">
    <location>
        <begin position="315"/>
        <end position="340"/>
    </location>
</feature>
<dbReference type="PANTHER" id="PTHR43289">
    <property type="entry name" value="MITOGEN-ACTIVATED PROTEIN KINASE KINASE KINASE 20-RELATED"/>
    <property type="match status" value="1"/>
</dbReference>
<keyword evidence="5" id="KW-0418">Kinase</keyword>
<keyword evidence="10" id="KW-0472">Membrane</keyword>
<evidence type="ECO:0000256" key="5">
    <source>
        <dbReference type="ARBA" id="ARBA00022777"/>
    </source>
</evidence>
<gene>
    <name evidence="12" type="ORF">AVDCRST_MAG10-297</name>
</gene>
<evidence type="ECO:0000256" key="8">
    <source>
        <dbReference type="ARBA" id="ARBA00048679"/>
    </source>
</evidence>
<dbReference type="AlphaFoldDB" id="A0A6J4H652"/>
<dbReference type="EMBL" id="CADCTB010000019">
    <property type="protein sequence ID" value="CAA9214330.1"/>
    <property type="molecule type" value="Genomic_DNA"/>
</dbReference>
<dbReference type="InterPro" id="IPR008271">
    <property type="entry name" value="Ser/Thr_kinase_AS"/>
</dbReference>
<evidence type="ECO:0000256" key="3">
    <source>
        <dbReference type="ARBA" id="ARBA00022679"/>
    </source>
</evidence>
<dbReference type="InterPro" id="IPR000719">
    <property type="entry name" value="Prot_kinase_dom"/>
</dbReference>
<dbReference type="GO" id="GO:0004674">
    <property type="term" value="F:protein serine/threonine kinase activity"/>
    <property type="evidence" value="ECO:0007669"/>
    <property type="project" value="UniProtKB-KW"/>
</dbReference>
<dbReference type="SUPFAM" id="SSF56112">
    <property type="entry name" value="Protein kinase-like (PK-like)"/>
    <property type="match status" value="1"/>
</dbReference>
<reference evidence="12" key="1">
    <citation type="submission" date="2020-02" db="EMBL/GenBank/DDBJ databases">
        <authorList>
            <person name="Meier V. D."/>
        </authorList>
    </citation>
    <scope>NUCLEOTIDE SEQUENCE</scope>
    <source>
        <strain evidence="12">AVDCRST_MAG10</strain>
    </source>
</reference>
<keyword evidence="4" id="KW-0547">Nucleotide-binding</keyword>
<dbReference type="PROSITE" id="PS50011">
    <property type="entry name" value="PROTEIN_KINASE_DOM"/>
    <property type="match status" value="1"/>
</dbReference>
<dbReference type="PROSITE" id="PS00108">
    <property type="entry name" value="PROTEIN_KINASE_ST"/>
    <property type="match status" value="1"/>
</dbReference>
<evidence type="ECO:0000313" key="12">
    <source>
        <dbReference type="EMBL" id="CAA9214330.1"/>
    </source>
</evidence>
<dbReference type="CDD" id="cd14014">
    <property type="entry name" value="STKc_PknB_like"/>
    <property type="match status" value="1"/>
</dbReference>
<keyword evidence="6" id="KW-0067">ATP-binding</keyword>
<comment type="catalytic activity">
    <reaction evidence="8">
        <text>L-seryl-[protein] + ATP = O-phospho-L-seryl-[protein] + ADP + H(+)</text>
        <dbReference type="Rhea" id="RHEA:17989"/>
        <dbReference type="Rhea" id="RHEA-COMP:9863"/>
        <dbReference type="Rhea" id="RHEA-COMP:11604"/>
        <dbReference type="ChEBI" id="CHEBI:15378"/>
        <dbReference type="ChEBI" id="CHEBI:29999"/>
        <dbReference type="ChEBI" id="CHEBI:30616"/>
        <dbReference type="ChEBI" id="CHEBI:83421"/>
        <dbReference type="ChEBI" id="CHEBI:456216"/>
        <dbReference type="EC" id="2.7.11.1"/>
    </reaction>
</comment>
<evidence type="ECO:0000259" key="11">
    <source>
        <dbReference type="PROSITE" id="PS50011"/>
    </source>
</evidence>
<evidence type="ECO:0000256" key="10">
    <source>
        <dbReference type="SAM" id="Phobius"/>
    </source>
</evidence>
<dbReference type="FunFam" id="1.10.510.10:FF:000021">
    <property type="entry name" value="Serine/threonine protein kinase"/>
    <property type="match status" value="1"/>
</dbReference>
<dbReference type="EC" id="2.7.11.1" evidence="1"/>
<organism evidence="12">
    <name type="scientific">uncultured Acidimicrobiales bacterium</name>
    <dbReference type="NCBI Taxonomy" id="310071"/>
    <lineage>
        <taxon>Bacteria</taxon>
        <taxon>Bacillati</taxon>
        <taxon>Actinomycetota</taxon>
        <taxon>Acidimicrobiia</taxon>
        <taxon>Acidimicrobiales</taxon>
        <taxon>environmental samples</taxon>
    </lineage>
</organism>
<dbReference type="Pfam" id="PF00069">
    <property type="entry name" value="Pkinase"/>
    <property type="match status" value="1"/>
</dbReference>
<evidence type="ECO:0000256" key="6">
    <source>
        <dbReference type="ARBA" id="ARBA00022840"/>
    </source>
</evidence>
<keyword evidence="2" id="KW-0723">Serine/threonine-protein kinase</keyword>
<evidence type="ECO:0000256" key="2">
    <source>
        <dbReference type="ARBA" id="ARBA00022527"/>
    </source>
</evidence>
<evidence type="ECO:0000256" key="7">
    <source>
        <dbReference type="ARBA" id="ARBA00047899"/>
    </source>
</evidence>
<name>A0A6J4H652_9ACTN</name>
<dbReference type="Gene3D" id="3.30.200.20">
    <property type="entry name" value="Phosphorylase Kinase, domain 1"/>
    <property type="match status" value="1"/>
</dbReference>
<dbReference type="GO" id="GO:0005524">
    <property type="term" value="F:ATP binding"/>
    <property type="evidence" value="ECO:0007669"/>
    <property type="project" value="UniProtKB-KW"/>
</dbReference>
<sequence>MSDAVPLGGAGPAGAAASVHSERLLAGRYRLKRLIAKGGMAEVWEAVDEILGRPVAVKILHPHLSADESFRERFRREAISAARLAHPNVVATFDTGTDAGITFIVMELVDSPTLRQALNDGGPMAPGRVVHIGAQVADALHYAHKAGVVHRDIKPANILICPDGRVKVADFGIAKAVEDSEVSQPSPSEALTGTGTIVGTAQYLSPEQVDGRALDGRADVYALGVVLYEMLCGRPPFTGETDMAVALKHITTDPLSPRQVRAGIPPALEDVVLRALAKAPEARYQSAAELQNALLSVDLSGRQAVARPVDVGAPTGVVAAPPMPRPQPRQDHTPPRGVPPSFVQSERKWMVPTVAIVAVALTLGIVGVLFARSDTGGRLLDDITAADDPSATAKAIPKPTPLAFDPPPGSGIEHDDELPFLVDGDASSVWRTENYASSRFGGLKPGVGVILRLDGPHQLKELKMTSPTKGWSAEVLVADAPRTTRDAWGTPVATKRGIGEGSTTFDLGDRTGGAVLLWITDLGDGNSAVSIGELSVA</sequence>
<dbReference type="FunFam" id="3.30.200.20:FF:000035">
    <property type="entry name" value="Serine/threonine protein kinase Stk1"/>
    <property type="match status" value="1"/>
</dbReference>
<keyword evidence="10" id="KW-1133">Transmembrane helix</keyword>
<dbReference type="PANTHER" id="PTHR43289:SF34">
    <property type="entry name" value="SERINE_THREONINE-PROTEIN KINASE YBDM-RELATED"/>
    <property type="match status" value="1"/>
</dbReference>
<protein>
    <recommendedName>
        <fullName evidence="1">non-specific serine/threonine protein kinase</fullName>
        <ecNumber evidence="1">2.7.11.1</ecNumber>
    </recommendedName>
</protein>